<dbReference type="Pfam" id="PF21050">
    <property type="entry name" value="ARMC9_ARM"/>
    <property type="match status" value="1"/>
</dbReference>
<feature type="compositionally biased region" description="Polar residues" evidence="9">
    <location>
        <begin position="629"/>
        <end position="639"/>
    </location>
</feature>
<feature type="coiled-coil region" evidence="8">
    <location>
        <begin position="197"/>
        <end position="224"/>
    </location>
</feature>
<dbReference type="GO" id="GO:0060271">
    <property type="term" value="P:cilium assembly"/>
    <property type="evidence" value="ECO:0007669"/>
    <property type="project" value="InterPro"/>
</dbReference>
<dbReference type="InterPro" id="IPR056327">
    <property type="entry name" value="ARMC9_CTLH-like_dom"/>
</dbReference>
<keyword evidence="8" id="KW-0175">Coiled coil</keyword>
<organism evidence="12 13">
    <name type="scientific">Owenia fusiformis</name>
    <name type="common">Polychaete worm</name>
    <dbReference type="NCBI Taxonomy" id="6347"/>
    <lineage>
        <taxon>Eukaryota</taxon>
        <taxon>Metazoa</taxon>
        <taxon>Spiralia</taxon>
        <taxon>Lophotrochozoa</taxon>
        <taxon>Annelida</taxon>
        <taxon>Polychaeta</taxon>
        <taxon>Sedentaria</taxon>
        <taxon>Canalipalpata</taxon>
        <taxon>Sabellida</taxon>
        <taxon>Oweniida</taxon>
        <taxon>Oweniidae</taxon>
        <taxon>Owenia</taxon>
    </lineage>
</organism>
<dbReference type="PANTHER" id="PTHR14881">
    <property type="entry name" value="LISH DOMAIN-CONTAINING PROTEIN ARMC9"/>
    <property type="match status" value="1"/>
</dbReference>
<dbReference type="Proteomes" id="UP000749559">
    <property type="component" value="Unassembled WGS sequence"/>
</dbReference>
<gene>
    <name evidence="12" type="ORF">OFUS_LOCUS722</name>
</gene>
<keyword evidence="5" id="KW-0970">Cilium biogenesis/degradation</keyword>
<protein>
    <recommendedName>
        <fullName evidence="3">LisH domain-containing protein ARMC9</fullName>
    </recommendedName>
</protein>
<comment type="subcellular location">
    <subcellularLocation>
        <location evidence="2">Cytoplasm</location>
        <location evidence="2">Cytoskeleton</location>
        <location evidence="2">Cilium basal body</location>
    </subcellularLocation>
    <subcellularLocation>
        <location evidence="1">Cytoplasm</location>
        <location evidence="1">Cytoskeleton</location>
        <location evidence="1">Microtubule organizing center</location>
        <location evidence="1">Centrosome</location>
        <location evidence="1">Centriole</location>
    </subcellularLocation>
</comment>
<dbReference type="InterPro" id="IPR040369">
    <property type="entry name" value="ARMC9"/>
</dbReference>
<dbReference type="Gene3D" id="1.25.10.10">
    <property type="entry name" value="Leucine-rich Repeat Variant"/>
    <property type="match status" value="1"/>
</dbReference>
<dbReference type="GO" id="GO:0005814">
    <property type="term" value="C:centriole"/>
    <property type="evidence" value="ECO:0007669"/>
    <property type="project" value="UniProtKB-SubCell"/>
</dbReference>
<dbReference type="OrthoDB" id="538223at2759"/>
<name>A0A8J1UA70_OWEFU</name>
<feature type="domain" description="ARMC9 CTLH-like" evidence="11">
    <location>
        <begin position="61"/>
        <end position="189"/>
    </location>
</feature>
<feature type="compositionally biased region" description="Polar residues" evidence="9">
    <location>
        <begin position="711"/>
        <end position="720"/>
    </location>
</feature>
<evidence type="ECO:0000256" key="2">
    <source>
        <dbReference type="ARBA" id="ARBA00004120"/>
    </source>
</evidence>
<comment type="caution">
    <text evidence="12">The sequence shown here is derived from an EMBL/GenBank/DDBJ whole genome shotgun (WGS) entry which is preliminary data.</text>
</comment>
<evidence type="ECO:0000259" key="10">
    <source>
        <dbReference type="Pfam" id="PF21050"/>
    </source>
</evidence>
<evidence type="ECO:0000256" key="4">
    <source>
        <dbReference type="ARBA" id="ARBA00022490"/>
    </source>
</evidence>
<keyword evidence="6" id="KW-0206">Cytoskeleton</keyword>
<evidence type="ECO:0000256" key="7">
    <source>
        <dbReference type="ARBA" id="ARBA00023273"/>
    </source>
</evidence>
<dbReference type="EMBL" id="CAIIXF020000001">
    <property type="protein sequence ID" value="CAH1773073.1"/>
    <property type="molecule type" value="Genomic_DNA"/>
</dbReference>
<feature type="compositionally biased region" description="Polar residues" evidence="9">
    <location>
        <begin position="805"/>
        <end position="863"/>
    </location>
</feature>
<feature type="domain" description="LisH" evidence="10">
    <location>
        <begin position="462"/>
        <end position="581"/>
    </location>
</feature>
<reference evidence="12" key="1">
    <citation type="submission" date="2022-03" db="EMBL/GenBank/DDBJ databases">
        <authorList>
            <person name="Martin C."/>
        </authorList>
    </citation>
    <scope>NUCLEOTIDE SEQUENCE</scope>
</reference>
<dbReference type="InterPro" id="IPR006594">
    <property type="entry name" value="LisH"/>
</dbReference>
<evidence type="ECO:0000256" key="5">
    <source>
        <dbReference type="ARBA" id="ARBA00022794"/>
    </source>
</evidence>
<sequence>MSGSLGVVAFEAELNGIVQEYLDFVSYDRTLQSFKDECMQNGKPIAKSDAKPKSDQKLLALQNELVQLFQYGERDKFFKLWDEHLSEELRNSDSTAQKLEFYLNIYFAIYPYKMGNSTKADIEDSMGYFKQYIESRGANLSQTTEFLPFYALPFVPNPQNHPTYKELFSEAWVPDIQIRLEKFLTLALQSTAQPRLFDLYKGTNKEMQKQMAQMQQQIVDAEKKTMTYMKRYNRVQADYHNLIGITADLVDTLEETVKGKVDLYKAVTPEYLQAICQRLFSNQVRATMDFTRPGTAADVLRASMATAPKREEPTPLASINVVPTLDYERIKQDLINADERRQCLLLQALRWKLTRSAPAERDVIMQDFISNDIMGCVNANLYRLEFLKLLQSPNEIVQQYTARLINAFASLCDGRSYISESADHLEALTENLCSDEKDSITRENVLGALQKLSLRRNLQSQMIDNGIIPWLVSVLEDNDSLSDYTLEYSVALLMNLCLRNAGKRKCIPIAHQVLKVLSDLMGHENQEIIPYVNGALYSILAIPSIREEAKAMDMEDLLKMFIRDGQPDMNRQIEFIIKQLNSDEEPDDGESDEEDEDEDEEDQDAMEADLDKAEVLRPQPGELLGDKLLTTQYSNKPSTNNNNNLQNGGIPRKKKSSLQADQDLLTRPITPQSRKGGPALQPKDIPKSSGDFSRSVSQSSRPYTSDRPPTRSGSRPGTQDSFREPPPRKTDAKGSATVSKALGQNVKLAEPQANSGVRPSSKAKGPGGEEYTAAFSARPKVPRTPDPNARPGSRGTMSPAPKPQYSESLPSSRPGTGQKAHSSRSGSGGTPSLRSGPSTPKKSSSRTGSGGANQQSNRPTSRN</sequence>
<evidence type="ECO:0000256" key="6">
    <source>
        <dbReference type="ARBA" id="ARBA00023212"/>
    </source>
</evidence>
<evidence type="ECO:0000256" key="3">
    <source>
        <dbReference type="ARBA" id="ARBA00021146"/>
    </source>
</evidence>
<evidence type="ECO:0000313" key="12">
    <source>
        <dbReference type="EMBL" id="CAH1773073.1"/>
    </source>
</evidence>
<dbReference type="Pfam" id="PF21051">
    <property type="entry name" value="ARMC9_LisH"/>
    <property type="match status" value="1"/>
</dbReference>
<evidence type="ECO:0000313" key="13">
    <source>
        <dbReference type="Proteomes" id="UP000749559"/>
    </source>
</evidence>
<dbReference type="GO" id="GO:0097542">
    <property type="term" value="C:ciliary tip"/>
    <property type="evidence" value="ECO:0007669"/>
    <property type="project" value="TreeGrafter"/>
</dbReference>
<dbReference type="PANTHER" id="PTHR14881:SF4">
    <property type="entry name" value="LISH DOMAIN-CONTAINING PROTEIN ARMC9"/>
    <property type="match status" value="1"/>
</dbReference>
<feature type="region of interest" description="Disordered" evidence="9">
    <location>
        <begin position="579"/>
        <end position="863"/>
    </location>
</feature>
<feature type="compositionally biased region" description="Polar residues" evidence="9">
    <location>
        <begin position="690"/>
        <end position="703"/>
    </location>
</feature>
<evidence type="ECO:0000256" key="8">
    <source>
        <dbReference type="SAM" id="Coils"/>
    </source>
</evidence>
<evidence type="ECO:0000256" key="9">
    <source>
        <dbReference type="SAM" id="MobiDB-lite"/>
    </source>
</evidence>
<dbReference type="InterPro" id="IPR048957">
    <property type="entry name" value="ARMC9_LisH"/>
</dbReference>
<accession>A0A8J1UA70</accession>
<dbReference type="InterPro" id="IPR011989">
    <property type="entry name" value="ARM-like"/>
</dbReference>
<dbReference type="InterPro" id="IPR048959">
    <property type="entry name" value="ARMC9_ARM_dom"/>
</dbReference>
<keyword evidence="13" id="KW-1185">Reference proteome</keyword>
<feature type="compositionally biased region" description="Acidic residues" evidence="9">
    <location>
        <begin position="582"/>
        <end position="608"/>
    </location>
</feature>
<dbReference type="AlphaFoldDB" id="A0A8J1UA70"/>
<dbReference type="Pfam" id="PF23138">
    <property type="entry name" value="CTLH_Armc9"/>
    <property type="match status" value="1"/>
</dbReference>
<dbReference type="FunFam" id="1.25.10.10:FF:000124">
    <property type="entry name" value="lisH domain-containing protein ARMC9 isoform X1"/>
    <property type="match status" value="1"/>
</dbReference>
<feature type="compositionally biased region" description="Basic and acidic residues" evidence="9">
    <location>
        <begin position="721"/>
        <end position="732"/>
    </location>
</feature>
<keyword evidence="4" id="KW-0963">Cytoplasm</keyword>
<keyword evidence="7" id="KW-0966">Cell projection</keyword>
<dbReference type="PROSITE" id="PS50896">
    <property type="entry name" value="LISH"/>
    <property type="match status" value="1"/>
</dbReference>
<evidence type="ECO:0000256" key="1">
    <source>
        <dbReference type="ARBA" id="ARBA00004114"/>
    </source>
</evidence>
<proteinExistence type="predicted"/>
<dbReference type="InterPro" id="IPR016024">
    <property type="entry name" value="ARM-type_fold"/>
</dbReference>
<dbReference type="SUPFAM" id="SSF48371">
    <property type="entry name" value="ARM repeat"/>
    <property type="match status" value="1"/>
</dbReference>
<dbReference type="GO" id="GO:0036064">
    <property type="term" value="C:ciliary basal body"/>
    <property type="evidence" value="ECO:0007669"/>
    <property type="project" value="InterPro"/>
</dbReference>
<evidence type="ECO:0000259" key="11">
    <source>
        <dbReference type="Pfam" id="PF23138"/>
    </source>
</evidence>